<organism evidence="1 2">
    <name type="scientific">Mycobacterium terramassiliense</name>
    <dbReference type="NCBI Taxonomy" id="1841859"/>
    <lineage>
        <taxon>Bacteria</taxon>
        <taxon>Bacillati</taxon>
        <taxon>Actinomycetota</taxon>
        <taxon>Actinomycetes</taxon>
        <taxon>Mycobacteriales</taxon>
        <taxon>Mycobacteriaceae</taxon>
        <taxon>Mycobacterium</taxon>
    </lineage>
</organism>
<proteinExistence type="predicted"/>
<evidence type="ECO:0008006" key="3">
    <source>
        <dbReference type="Google" id="ProtNLM"/>
    </source>
</evidence>
<sequence length="91" mass="10021">VAIRITAIRLSGGTTHQHITNLWWTNQVNNETGSSTRAAVVEFIEDGGKAFVDEGGRRVDVYVRAPASGPKYVQTQADGYWKNNLLALPHK</sequence>
<evidence type="ECO:0000313" key="1">
    <source>
        <dbReference type="EMBL" id="SPM30650.1"/>
    </source>
</evidence>
<dbReference type="Proteomes" id="UP000241595">
    <property type="component" value="Unassembled WGS sequence"/>
</dbReference>
<dbReference type="STRING" id="1841859.GCA_900157385_04160"/>
<dbReference type="EMBL" id="FTRV01000015">
    <property type="protein sequence ID" value="SPM30650.1"/>
    <property type="molecule type" value="Genomic_DNA"/>
</dbReference>
<dbReference type="Pfam" id="PF13031">
    <property type="entry name" value="DUF3892"/>
    <property type="match status" value="1"/>
</dbReference>
<dbReference type="InterPro" id="IPR024997">
    <property type="entry name" value="DUF3892"/>
</dbReference>
<feature type="non-terminal residue" evidence="1">
    <location>
        <position position="1"/>
    </location>
</feature>
<evidence type="ECO:0000313" key="2">
    <source>
        <dbReference type="Proteomes" id="UP000241595"/>
    </source>
</evidence>
<name>A0A2U3NGM7_9MYCO</name>
<dbReference type="AlphaFoldDB" id="A0A2U3NGM7"/>
<keyword evidence="2" id="KW-1185">Reference proteome</keyword>
<reference evidence="1 2" key="1">
    <citation type="submission" date="2017-01" db="EMBL/GenBank/DDBJ databases">
        <authorList>
            <consortium name="Urmite Genomes"/>
        </authorList>
    </citation>
    <scope>NUCLEOTIDE SEQUENCE [LARGE SCALE GENOMIC DNA]</scope>
    <source>
        <strain evidence="1 2">AB308</strain>
    </source>
</reference>
<gene>
    <name evidence="1" type="ORF">MTAB308_4159</name>
</gene>
<accession>A0A2U3NGM7</accession>
<protein>
    <recommendedName>
        <fullName evidence="3">DUF3892 domain-containing protein</fullName>
    </recommendedName>
</protein>